<evidence type="ECO:0000313" key="3">
    <source>
        <dbReference type="Proteomes" id="UP000245119"/>
    </source>
</evidence>
<keyword evidence="3" id="KW-1185">Reference proteome</keyword>
<dbReference type="EMBL" id="PZQS01000005">
    <property type="protein sequence ID" value="PVD29771.1"/>
    <property type="molecule type" value="Genomic_DNA"/>
</dbReference>
<organism evidence="2 3">
    <name type="scientific">Pomacea canaliculata</name>
    <name type="common">Golden apple snail</name>
    <dbReference type="NCBI Taxonomy" id="400727"/>
    <lineage>
        <taxon>Eukaryota</taxon>
        <taxon>Metazoa</taxon>
        <taxon>Spiralia</taxon>
        <taxon>Lophotrochozoa</taxon>
        <taxon>Mollusca</taxon>
        <taxon>Gastropoda</taxon>
        <taxon>Caenogastropoda</taxon>
        <taxon>Architaenioglossa</taxon>
        <taxon>Ampullarioidea</taxon>
        <taxon>Ampullariidae</taxon>
        <taxon>Pomacea</taxon>
    </lineage>
</organism>
<dbReference type="GO" id="GO:0046592">
    <property type="term" value="F:polyamine oxidase activity"/>
    <property type="evidence" value="ECO:0007669"/>
    <property type="project" value="TreeGrafter"/>
</dbReference>
<name>A0A2T7P8N6_POMCA</name>
<reference evidence="2 3" key="1">
    <citation type="submission" date="2018-04" db="EMBL/GenBank/DDBJ databases">
        <title>The genome of golden apple snail Pomacea canaliculata provides insight into stress tolerance and invasive adaptation.</title>
        <authorList>
            <person name="Liu C."/>
            <person name="Liu B."/>
            <person name="Ren Y."/>
            <person name="Zhang Y."/>
            <person name="Wang H."/>
            <person name="Li S."/>
            <person name="Jiang F."/>
            <person name="Yin L."/>
            <person name="Zhang G."/>
            <person name="Qian W."/>
            <person name="Fan W."/>
        </authorList>
    </citation>
    <scope>NUCLEOTIDE SEQUENCE [LARGE SCALE GENOMIC DNA]</scope>
    <source>
        <strain evidence="2">SZHN2017</strain>
        <tissue evidence="2">Muscle</tissue>
    </source>
</reference>
<evidence type="ECO:0000313" key="2">
    <source>
        <dbReference type="EMBL" id="PVD29771.1"/>
    </source>
</evidence>
<sequence length="550" mass="60901">MGAQFLHGEEGNPLFALAEKEGLLLDRDADEETGPDTIIQYKDDLFYTPDGHVVPKDVITDLLTRLEDLTMEANRVYDKGEANDITVSMGDYFRQHYPTLFDGIPANEDLKKSMIRWFEAWHILDSGGTVDQLSLPGHGKYRYNPGSGIQETKTGMAALLHVLLRDTVPSACLRLKKPVRTVYWNASSARHWAARLTGHLNGLLTPTLNNNVMLDLRTLVDAGLGEFDPMVDSAKDSKVLRTSGKGSVDDDGNDEASLVVRRNQQNVSAQNGVLLKQSGGDVMVECEDGEIFEADHVIVTSSIGFLQGHPGFFQPSLPAKHYKAVQAMGFGTIAKSFSFDEWRHQVLGSDVDNIQLLWSDGCEPQLKSAKSCRRTSTGKPWYADVSSFGLIHSQEMCLLTWICGEAAEIMETVPESEVIDVLHELLALYLKKPAMPRPSRMIRTTWHTNPYTRGSYSYLATGGSLELHDLLREPLPSPQMPVLQLAGEACSKHFFSTAHGALQSGRMAARTLLHVNAENKSPHSVVICSRQSETETETKIDFWGKGKSLK</sequence>
<dbReference type="OrthoDB" id="2019015at2759"/>
<dbReference type="Pfam" id="PF01593">
    <property type="entry name" value="Amino_oxidase"/>
    <property type="match status" value="1"/>
</dbReference>
<gene>
    <name evidence="2" type="ORF">C0Q70_09028</name>
</gene>
<dbReference type="Gene3D" id="3.50.50.60">
    <property type="entry name" value="FAD/NAD(P)-binding domain"/>
    <property type="match status" value="2"/>
</dbReference>
<dbReference type="InterPro" id="IPR002937">
    <property type="entry name" value="Amino_oxidase"/>
</dbReference>
<dbReference type="AlphaFoldDB" id="A0A2T7P8N6"/>
<accession>A0A2T7P8N6</accession>
<dbReference type="SUPFAM" id="SSF51905">
    <property type="entry name" value="FAD/NAD(P)-binding domain"/>
    <property type="match status" value="1"/>
</dbReference>
<comment type="caution">
    <text evidence="2">The sequence shown here is derived from an EMBL/GenBank/DDBJ whole genome shotgun (WGS) entry which is preliminary data.</text>
</comment>
<dbReference type="Proteomes" id="UP000245119">
    <property type="component" value="Linkage Group LG5"/>
</dbReference>
<proteinExistence type="predicted"/>
<dbReference type="PANTHER" id="PTHR10742">
    <property type="entry name" value="FLAVIN MONOAMINE OXIDASE"/>
    <property type="match status" value="1"/>
</dbReference>
<dbReference type="STRING" id="400727.A0A2T7P8N6"/>
<feature type="domain" description="Amine oxidase" evidence="1">
    <location>
        <begin position="276"/>
        <end position="513"/>
    </location>
</feature>
<evidence type="ECO:0000259" key="1">
    <source>
        <dbReference type="Pfam" id="PF01593"/>
    </source>
</evidence>
<protein>
    <recommendedName>
        <fullName evidence="1">Amine oxidase domain-containing protein</fullName>
    </recommendedName>
</protein>
<dbReference type="Gene3D" id="3.90.660.10">
    <property type="match status" value="2"/>
</dbReference>
<dbReference type="SUPFAM" id="SSF54373">
    <property type="entry name" value="FAD-linked reductases, C-terminal domain"/>
    <property type="match status" value="1"/>
</dbReference>
<dbReference type="PANTHER" id="PTHR10742:SF416">
    <property type="entry name" value="SPERMINE OXIDASE"/>
    <property type="match status" value="1"/>
</dbReference>
<dbReference type="InterPro" id="IPR036188">
    <property type="entry name" value="FAD/NAD-bd_sf"/>
</dbReference>
<dbReference type="InterPro" id="IPR050281">
    <property type="entry name" value="Flavin_monoamine_oxidase"/>
</dbReference>